<comment type="similarity">
    <text evidence="2 9">Belongs to the 2-oxoacid dehydrogenase family.</text>
</comment>
<keyword evidence="5 9" id="KW-0450">Lipoyl</keyword>
<dbReference type="SUPFAM" id="SSF52777">
    <property type="entry name" value="CoA-dependent acyltransferases"/>
    <property type="match status" value="1"/>
</dbReference>
<evidence type="ECO:0000259" key="11">
    <source>
        <dbReference type="PROSITE" id="PS51826"/>
    </source>
</evidence>
<dbReference type="EC" id="2.3.1.-" evidence="9"/>
<dbReference type="GO" id="GO:0005737">
    <property type="term" value="C:cytoplasm"/>
    <property type="evidence" value="ECO:0007669"/>
    <property type="project" value="TreeGrafter"/>
</dbReference>
<comment type="catalytic activity">
    <reaction evidence="8">
        <text>N(6)-[(R)-dihydrolipoyl]-L-lysyl-[protein] + acetyl-CoA = N(6)-[(R)-S(8)-acetyldihydrolipoyl]-L-lysyl-[protein] + CoA</text>
        <dbReference type="Rhea" id="RHEA:17017"/>
        <dbReference type="Rhea" id="RHEA-COMP:10475"/>
        <dbReference type="Rhea" id="RHEA-COMP:10478"/>
        <dbReference type="ChEBI" id="CHEBI:57287"/>
        <dbReference type="ChEBI" id="CHEBI:57288"/>
        <dbReference type="ChEBI" id="CHEBI:83100"/>
        <dbReference type="ChEBI" id="CHEBI:83111"/>
        <dbReference type="EC" id="2.3.1.12"/>
    </reaction>
</comment>
<dbReference type="SUPFAM" id="SSF47005">
    <property type="entry name" value="Peripheral subunit-binding domain of 2-oxo acid dehydrogenase complex"/>
    <property type="match status" value="1"/>
</dbReference>
<dbReference type="PANTHER" id="PTHR43178:SF2">
    <property type="entry name" value="DIHYDROLIPOYLLYSINE-RESIDUE ACETYLTRANSFERASE COMPONENT OF PYRUVATE DEHYDROGENASE COMPLEX"/>
    <property type="match status" value="1"/>
</dbReference>
<evidence type="ECO:0000256" key="6">
    <source>
        <dbReference type="ARBA" id="ARBA00023315"/>
    </source>
</evidence>
<evidence type="ECO:0000256" key="8">
    <source>
        <dbReference type="ARBA" id="ARBA00048370"/>
    </source>
</evidence>
<comment type="cofactor">
    <cofactor evidence="1 9">
        <name>(R)-lipoate</name>
        <dbReference type="ChEBI" id="CHEBI:83088"/>
    </cofactor>
</comment>
<dbReference type="Proteomes" id="UP000298636">
    <property type="component" value="Chromosome"/>
</dbReference>
<dbReference type="SUPFAM" id="SSF51230">
    <property type="entry name" value="Single hybrid motif"/>
    <property type="match status" value="1"/>
</dbReference>
<dbReference type="CDD" id="cd06849">
    <property type="entry name" value="lipoyl_domain"/>
    <property type="match status" value="1"/>
</dbReference>
<dbReference type="InterPro" id="IPR023213">
    <property type="entry name" value="CAT-like_dom_sf"/>
</dbReference>
<dbReference type="Gene3D" id="3.30.559.10">
    <property type="entry name" value="Chloramphenicol acetyltransferase-like domain"/>
    <property type="match status" value="1"/>
</dbReference>
<comment type="subunit">
    <text evidence="3">Forms a 24-polypeptide structural core with octahedral symmetry.</text>
</comment>
<dbReference type="Pfam" id="PF00198">
    <property type="entry name" value="2-oxoacid_dh"/>
    <property type="match status" value="1"/>
</dbReference>
<feature type="domain" description="Lipoyl-binding" evidence="10">
    <location>
        <begin position="1"/>
        <end position="71"/>
    </location>
</feature>
<evidence type="ECO:0000313" key="13">
    <source>
        <dbReference type="Proteomes" id="UP000298636"/>
    </source>
</evidence>
<dbReference type="FunFam" id="3.30.559.10:FF:000004">
    <property type="entry name" value="Acetyltransferase component of pyruvate dehydrogenase complex"/>
    <property type="match status" value="1"/>
</dbReference>
<evidence type="ECO:0000256" key="3">
    <source>
        <dbReference type="ARBA" id="ARBA00011484"/>
    </source>
</evidence>
<dbReference type="InterPro" id="IPR004167">
    <property type="entry name" value="PSBD"/>
</dbReference>
<dbReference type="InterPro" id="IPR011053">
    <property type="entry name" value="Single_hybrid_motif"/>
</dbReference>
<evidence type="ECO:0000259" key="10">
    <source>
        <dbReference type="PROSITE" id="PS50968"/>
    </source>
</evidence>
<keyword evidence="4 9" id="KW-0808">Transferase</keyword>
<evidence type="ECO:0000256" key="7">
    <source>
        <dbReference type="ARBA" id="ARBA00025211"/>
    </source>
</evidence>
<dbReference type="InterPro" id="IPR000089">
    <property type="entry name" value="Biotin_lipoyl"/>
</dbReference>
<evidence type="ECO:0000256" key="1">
    <source>
        <dbReference type="ARBA" id="ARBA00001938"/>
    </source>
</evidence>
<accession>A0A4D6YLK9</accession>
<dbReference type="GO" id="GO:0031405">
    <property type="term" value="F:lipoic acid binding"/>
    <property type="evidence" value="ECO:0007669"/>
    <property type="project" value="TreeGrafter"/>
</dbReference>
<dbReference type="PROSITE" id="PS50968">
    <property type="entry name" value="BIOTINYL_LIPOYL"/>
    <property type="match status" value="1"/>
</dbReference>
<reference evidence="12 13" key="1">
    <citation type="submission" date="2018-10" db="EMBL/GenBank/DDBJ databases">
        <title>Comparative functional genomics of the obligate endosymbiont Buchnera aphidicola.</title>
        <authorList>
            <person name="Chong R.A."/>
        </authorList>
    </citation>
    <scope>NUCLEOTIDE SEQUENCE [LARGE SCALE GENOMIC DNA]</scope>
    <source>
        <strain evidence="12 13">Ssp</strain>
    </source>
</reference>
<dbReference type="Gene3D" id="2.40.50.100">
    <property type="match status" value="1"/>
</dbReference>
<organism evidence="12 13">
    <name type="scientific">Buchnera aphidicola</name>
    <name type="common">Stegophylla sp.</name>
    <dbReference type="NCBI Taxonomy" id="2315800"/>
    <lineage>
        <taxon>Bacteria</taxon>
        <taxon>Pseudomonadati</taxon>
        <taxon>Pseudomonadota</taxon>
        <taxon>Gammaproteobacteria</taxon>
        <taxon>Enterobacterales</taxon>
        <taxon>Erwiniaceae</taxon>
        <taxon>Buchnera</taxon>
    </lineage>
</organism>
<feature type="domain" description="Peripheral subunit-binding (PSBD)" evidence="11">
    <location>
        <begin position="105"/>
        <end position="142"/>
    </location>
</feature>
<evidence type="ECO:0000256" key="9">
    <source>
        <dbReference type="RuleBase" id="RU003423"/>
    </source>
</evidence>
<comment type="function">
    <text evidence="7">The pyruvate dehydrogenase complex catalyzes the overall conversion of pyruvate to acetyl-CoA and CO(2). It contains multiple copies of three enzymatic components: pyruvate dehydrogenase (E1), dihydrolipoamide acetyltransferase (E2) and lipoamide dehydrogenase (E3).</text>
</comment>
<name>A0A4D6YLK9_9GAMM</name>
<dbReference type="GO" id="GO:0004742">
    <property type="term" value="F:dihydrolipoyllysine-residue acetyltransferase activity"/>
    <property type="evidence" value="ECO:0007669"/>
    <property type="project" value="UniProtKB-EC"/>
</dbReference>
<dbReference type="Gene3D" id="4.10.320.10">
    <property type="entry name" value="E3-binding domain"/>
    <property type="match status" value="1"/>
</dbReference>
<dbReference type="InterPro" id="IPR001078">
    <property type="entry name" value="2-oxoacid_DH_actylTfrase"/>
</dbReference>
<dbReference type="EMBL" id="CP032998">
    <property type="protein sequence ID" value="QCI26538.1"/>
    <property type="molecule type" value="Genomic_DNA"/>
</dbReference>
<dbReference type="OrthoDB" id="9805770at2"/>
<dbReference type="Pfam" id="PF00364">
    <property type="entry name" value="Biotin_lipoyl"/>
    <property type="match status" value="1"/>
</dbReference>
<dbReference type="InterPro" id="IPR036625">
    <property type="entry name" value="E3-bd_dom_sf"/>
</dbReference>
<keyword evidence="13" id="KW-1185">Reference proteome</keyword>
<sequence length="402" mass="45497">MPDLGIDKVEVVEILVKVHDHVSKEQGLIVVEGKKTSMEIPSPYDGIVSKIFVKVSDIVTTDFVIMLIKVENDKIQCKKTQITSDTSLNKAVNNICYNQSYNHVHATPLIRRLARLSNIDLTKITGSGRKNRILRKDIENYNFNIKDQLNNSGTKRMNNISNLEPFNFDQFGDIEIIDIDKIKIISGSFLFKSWSTIPHVTQFDEVDITELEEFRQKCNNMQDFKDNRLTLLSFIIKSVSKGLERFPYFNSSISLDNKKIFLKKYINIGIAVDTSYGLVVPVIKNVKGKTISEIAYDIAKQSKNARDKKLSISDCQGGCFTISSLGNIGGKFFTPIINSPEVAILGISKAFYQPYWTGTKFIPRLMLPLSLSYDHRIVNGADSVRFMTFISSVLNDLRLLLV</sequence>
<dbReference type="Pfam" id="PF02817">
    <property type="entry name" value="E3_binding"/>
    <property type="match status" value="1"/>
</dbReference>
<gene>
    <name evidence="12" type="ORF">D9V79_00700</name>
</gene>
<dbReference type="AlphaFoldDB" id="A0A4D6YLK9"/>
<dbReference type="InterPro" id="IPR050743">
    <property type="entry name" value="2-oxoacid_DH_E2_comp"/>
</dbReference>
<protein>
    <recommendedName>
        <fullName evidence="9">Dihydrolipoamide acetyltransferase component of pyruvate dehydrogenase complex</fullName>
        <ecNumber evidence="9">2.3.1.-</ecNumber>
    </recommendedName>
</protein>
<evidence type="ECO:0000256" key="4">
    <source>
        <dbReference type="ARBA" id="ARBA00022679"/>
    </source>
</evidence>
<evidence type="ECO:0000313" key="12">
    <source>
        <dbReference type="EMBL" id="QCI26538.1"/>
    </source>
</evidence>
<dbReference type="PANTHER" id="PTHR43178">
    <property type="entry name" value="DIHYDROLIPOAMIDE ACETYLTRANSFERASE COMPONENT OF PYRUVATE DEHYDROGENASE COMPLEX"/>
    <property type="match status" value="1"/>
</dbReference>
<dbReference type="PROSITE" id="PS51826">
    <property type="entry name" value="PSBD"/>
    <property type="match status" value="1"/>
</dbReference>
<evidence type="ECO:0000256" key="5">
    <source>
        <dbReference type="ARBA" id="ARBA00022823"/>
    </source>
</evidence>
<evidence type="ECO:0000256" key="2">
    <source>
        <dbReference type="ARBA" id="ARBA00007317"/>
    </source>
</evidence>
<keyword evidence="6 9" id="KW-0012">Acyltransferase</keyword>
<dbReference type="GO" id="GO:0006086">
    <property type="term" value="P:pyruvate decarboxylation to acetyl-CoA"/>
    <property type="evidence" value="ECO:0007669"/>
    <property type="project" value="TreeGrafter"/>
</dbReference>
<proteinExistence type="inferred from homology"/>